<dbReference type="GO" id="GO:0003677">
    <property type="term" value="F:DNA binding"/>
    <property type="evidence" value="ECO:0007669"/>
    <property type="project" value="UniProtKB-KW"/>
</dbReference>
<protein>
    <submittedName>
        <fullName evidence="1">MmcQ/YjbR family DNA-binding protein</fullName>
    </submittedName>
</protein>
<evidence type="ECO:0000313" key="2">
    <source>
        <dbReference type="Proteomes" id="UP000306402"/>
    </source>
</evidence>
<keyword evidence="1" id="KW-0238">DNA-binding</keyword>
<accession>A0A5R9L4D2</accession>
<name>A0A5R9L4D2_9BACT</name>
<keyword evidence="2" id="KW-1185">Reference proteome</keyword>
<organism evidence="1 2">
    <name type="scientific">Dyadobacter luticola</name>
    <dbReference type="NCBI Taxonomy" id="1979387"/>
    <lineage>
        <taxon>Bacteria</taxon>
        <taxon>Pseudomonadati</taxon>
        <taxon>Bacteroidota</taxon>
        <taxon>Cytophagia</taxon>
        <taxon>Cytophagales</taxon>
        <taxon>Spirosomataceae</taxon>
        <taxon>Dyadobacter</taxon>
    </lineage>
</organism>
<dbReference type="InterPro" id="IPR038056">
    <property type="entry name" value="YjbR-like_sf"/>
</dbReference>
<evidence type="ECO:0000313" key="1">
    <source>
        <dbReference type="EMBL" id="TLV03237.1"/>
    </source>
</evidence>
<sequence length="113" mass="12882">MVSIEEFRNIALSFQETTEAPHFDKAAFRVGKKIFATLDEKAARASLKLSPIDQEVFGLHDKSVIYPVPNKWGKQGWTLVELNQVREDMLRDALTSAYREVAPKKLGDLYKVE</sequence>
<proteinExistence type="predicted"/>
<dbReference type="Pfam" id="PF04237">
    <property type="entry name" value="YjbR"/>
    <property type="match status" value="1"/>
</dbReference>
<dbReference type="EMBL" id="VCEJ01000002">
    <property type="protein sequence ID" value="TLV03237.1"/>
    <property type="molecule type" value="Genomic_DNA"/>
</dbReference>
<dbReference type="Gene3D" id="3.90.1150.30">
    <property type="match status" value="1"/>
</dbReference>
<dbReference type="OrthoDB" id="277063at2"/>
<dbReference type="InterPro" id="IPR058532">
    <property type="entry name" value="YjbR/MT2646/Rv2570-like"/>
</dbReference>
<gene>
    <name evidence="1" type="ORF">FEN17_06395</name>
</gene>
<dbReference type="AlphaFoldDB" id="A0A5R9L4D2"/>
<dbReference type="Proteomes" id="UP000306402">
    <property type="component" value="Unassembled WGS sequence"/>
</dbReference>
<reference evidence="1 2" key="1">
    <citation type="submission" date="2019-05" db="EMBL/GenBank/DDBJ databases">
        <authorList>
            <person name="Qu J.-H."/>
        </authorList>
    </citation>
    <scope>NUCLEOTIDE SEQUENCE [LARGE SCALE GENOMIC DNA]</scope>
    <source>
        <strain evidence="1 2">T17</strain>
    </source>
</reference>
<dbReference type="RefSeq" id="WP_138364444.1">
    <property type="nucleotide sequence ID" value="NZ_VCEJ01000002.1"/>
</dbReference>
<comment type="caution">
    <text evidence="1">The sequence shown here is derived from an EMBL/GenBank/DDBJ whole genome shotgun (WGS) entry which is preliminary data.</text>
</comment>
<dbReference type="SUPFAM" id="SSF142906">
    <property type="entry name" value="YjbR-like"/>
    <property type="match status" value="1"/>
</dbReference>